<dbReference type="Pfam" id="PF05147">
    <property type="entry name" value="LANC_like"/>
    <property type="match status" value="2"/>
</dbReference>
<comment type="caution">
    <text evidence="1">The sequence shown here is derived from an EMBL/GenBank/DDBJ whole genome shotgun (WGS) entry which is preliminary data.</text>
</comment>
<accession>A0ABN1EAH7</accession>
<dbReference type="SUPFAM" id="SSF158745">
    <property type="entry name" value="LanC-like"/>
    <property type="match status" value="1"/>
</dbReference>
<sequence length="259" mass="28040">MTDELVTRHVAELLARERARLDAGIPGAPIRAYDVISGASGIGRYLLLHPRHHTLLRHLLAYLVRLTAPVAAHGVTVPGWWVSTVPNPARPHDFPCGRLNLGLAHGICGPMTLLAFARQAGIRVPGDDEAIASIAEELLTYQDERGQWPGTVALEDIVLDGENDPVEPGLCHGRAGALHLTSVLAHDTGDARLVAQLPRLAERVLDLPTPEHPFRFARENTSSRPRLGFLDGAAGIALALHRYADGPQRTIWEAALMVC</sequence>
<dbReference type="EMBL" id="BAAAGS010000097">
    <property type="protein sequence ID" value="GAA0562399.1"/>
    <property type="molecule type" value="Genomic_DNA"/>
</dbReference>
<evidence type="ECO:0000313" key="1">
    <source>
        <dbReference type="EMBL" id="GAA0562399.1"/>
    </source>
</evidence>
<dbReference type="PRINTS" id="PR01950">
    <property type="entry name" value="LANCSUPER"/>
</dbReference>
<gene>
    <name evidence="1" type="ORF">GCM10009533_68760</name>
</gene>
<evidence type="ECO:0000313" key="2">
    <source>
        <dbReference type="Proteomes" id="UP001500729"/>
    </source>
</evidence>
<dbReference type="SMART" id="SM01260">
    <property type="entry name" value="LANC_like"/>
    <property type="match status" value="1"/>
</dbReference>
<dbReference type="InterPro" id="IPR007822">
    <property type="entry name" value="LANC-like"/>
</dbReference>
<reference evidence="1 2" key="1">
    <citation type="journal article" date="2019" name="Int. J. Syst. Evol. Microbiol.">
        <title>The Global Catalogue of Microorganisms (GCM) 10K type strain sequencing project: providing services to taxonomists for standard genome sequencing and annotation.</title>
        <authorList>
            <consortium name="The Broad Institute Genomics Platform"/>
            <consortium name="The Broad Institute Genome Sequencing Center for Infectious Disease"/>
            <person name="Wu L."/>
            <person name="Ma J."/>
        </authorList>
    </citation>
    <scope>NUCLEOTIDE SEQUENCE [LARGE SCALE GENOMIC DNA]</scope>
    <source>
        <strain evidence="1 2">JCM 10303</strain>
    </source>
</reference>
<evidence type="ECO:0008006" key="3">
    <source>
        <dbReference type="Google" id="ProtNLM"/>
    </source>
</evidence>
<protein>
    <recommendedName>
        <fullName evidence="3">Lanthionine synthetase-like protein</fullName>
    </recommendedName>
</protein>
<proteinExistence type="predicted"/>
<name>A0ABN1EAH7_SACER</name>
<dbReference type="Proteomes" id="UP001500729">
    <property type="component" value="Unassembled WGS sequence"/>
</dbReference>
<organism evidence="1 2">
    <name type="scientific">Saccharopolyspora erythraea</name>
    <name type="common">Streptomyces erythraeus</name>
    <dbReference type="NCBI Taxonomy" id="1836"/>
    <lineage>
        <taxon>Bacteria</taxon>
        <taxon>Bacillati</taxon>
        <taxon>Actinomycetota</taxon>
        <taxon>Actinomycetes</taxon>
        <taxon>Pseudonocardiales</taxon>
        <taxon>Pseudonocardiaceae</taxon>
        <taxon>Saccharopolyspora</taxon>
    </lineage>
</organism>
<keyword evidence="2" id="KW-1185">Reference proteome</keyword>
<dbReference type="Gene3D" id="1.50.10.20">
    <property type="match status" value="1"/>
</dbReference>
<dbReference type="PRINTS" id="PR01955">
    <property type="entry name" value="LANCFRANKIA"/>
</dbReference>